<dbReference type="SUPFAM" id="SSF54631">
    <property type="entry name" value="CBS-domain pair"/>
    <property type="match status" value="1"/>
</dbReference>
<accession>A0A2H0RAL0</accession>
<dbReference type="InterPro" id="IPR006668">
    <property type="entry name" value="Mg_transptr_MgtE_intracell_dom"/>
</dbReference>
<dbReference type="SMART" id="SM00924">
    <property type="entry name" value="MgtE_N"/>
    <property type="match status" value="1"/>
</dbReference>
<dbReference type="InterPro" id="IPR036739">
    <property type="entry name" value="SLC41_membr_dom_sf"/>
</dbReference>
<comment type="caution">
    <text evidence="11">The sequence shown here is derived from an EMBL/GenBank/DDBJ whole genome shotgun (WGS) entry which is preliminary data.</text>
</comment>
<evidence type="ECO:0000256" key="2">
    <source>
        <dbReference type="ARBA" id="ARBA00009749"/>
    </source>
</evidence>
<dbReference type="Gene3D" id="1.10.357.20">
    <property type="entry name" value="SLC41 divalent cation transporters, integral membrane domain"/>
    <property type="match status" value="1"/>
</dbReference>
<reference evidence="11 12" key="1">
    <citation type="submission" date="2017-09" db="EMBL/GenBank/DDBJ databases">
        <title>Depth-based differentiation of microbial function through sediment-hosted aquifers and enrichment of novel symbionts in the deep terrestrial subsurface.</title>
        <authorList>
            <person name="Probst A.J."/>
            <person name="Ladd B."/>
            <person name="Jarett J.K."/>
            <person name="Geller-Mcgrath D.E."/>
            <person name="Sieber C.M."/>
            <person name="Emerson J.B."/>
            <person name="Anantharaman K."/>
            <person name="Thomas B.C."/>
            <person name="Malmstrom R."/>
            <person name="Stieglmeier M."/>
            <person name="Klingl A."/>
            <person name="Woyke T."/>
            <person name="Ryan C.M."/>
            <person name="Banfield J.F."/>
        </authorList>
    </citation>
    <scope>NUCLEOTIDE SEQUENCE [LARGE SCALE GENOMIC DNA]</scope>
    <source>
        <strain evidence="11">CG10_big_fil_rev_8_21_14_0_10_32_10</strain>
    </source>
</reference>
<gene>
    <name evidence="11" type="ORF">COV24_02290</name>
</gene>
<evidence type="ECO:0000256" key="7">
    <source>
        <dbReference type="ARBA" id="ARBA00023136"/>
    </source>
</evidence>
<keyword evidence="4 9" id="KW-0812">Transmembrane</keyword>
<evidence type="ECO:0000313" key="12">
    <source>
        <dbReference type="Proteomes" id="UP000230214"/>
    </source>
</evidence>
<feature type="transmembrane region" description="Helical" evidence="9">
    <location>
        <begin position="332"/>
        <end position="351"/>
    </location>
</feature>
<comment type="similarity">
    <text evidence="2">Belongs to the SLC41A transporter family.</text>
</comment>
<sequence length="419" mass="46692">MTNKSKVSIYTQSLQYNHHKKEGFLNIPIKYRGEVILKVSHYLQQEILNVLSNSEITEFLTYLDPDQVTDILRRLNNKKRESITSELNKDIKEKVDFLLKFNPRTAAGLMDLNYIQIEKEAKFSDVADSIFKHEKRTGKFPTILAVENGKLIGELKGHTLGLYSKHEKIDEYIKKAPVVKYNLNEKDLLALFKKHEHEKIVVLDENEGVIGVIHSDDILRLIQKETTNTIYNFAGVNKQEDILDPIKAKVQNRYKWLILNLGTAFLAASVVGLFQDTISKMVLLAVYMPIVSGMGGNAGTQTMAVVVRGLALQEINFNLGKKIILNEMGTGAINGTINGIITALIATMFNYNPLLGLVVGVSMIINLINAGFFGALIPLIMKKLGKDPATSATIFITTATDVIGFLTFLGLAKIVLRIG</sequence>
<name>A0A2H0RAL0_UNCKA</name>
<protein>
    <submittedName>
        <fullName evidence="11">Magnesium transporter MgtE</fullName>
    </submittedName>
</protein>
<dbReference type="InterPro" id="IPR046342">
    <property type="entry name" value="CBS_dom_sf"/>
</dbReference>
<dbReference type="Proteomes" id="UP000230214">
    <property type="component" value="Unassembled WGS sequence"/>
</dbReference>
<evidence type="ECO:0000256" key="4">
    <source>
        <dbReference type="ARBA" id="ARBA00022692"/>
    </source>
</evidence>
<dbReference type="PANTHER" id="PTHR41394">
    <property type="entry name" value="MAGNESIUM TRANSPORTER MGTE"/>
    <property type="match status" value="1"/>
</dbReference>
<keyword evidence="3" id="KW-0813">Transport</keyword>
<evidence type="ECO:0000259" key="10">
    <source>
        <dbReference type="PROSITE" id="PS51371"/>
    </source>
</evidence>
<evidence type="ECO:0000313" key="11">
    <source>
        <dbReference type="EMBL" id="PIR43517.1"/>
    </source>
</evidence>
<evidence type="ECO:0000256" key="9">
    <source>
        <dbReference type="SAM" id="Phobius"/>
    </source>
</evidence>
<dbReference type="Pfam" id="PF03448">
    <property type="entry name" value="MgtE_N"/>
    <property type="match status" value="1"/>
</dbReference>
<dbReference type="SUPFAM" id="SSF158791">
    <property type="entry name" value="MgtE N-terminal domain-like"/>
    <property type="match status" value="1"/>
</dbReference>
<comment type="subcellular location">
    <subcellularLocation>
        <location evidence="1">Membrane</location>
        <topology evidence="1">Multi-pass membrane protein</topology>
    </subcellularLocation>
</comment>
<feature type="transmembrane region" description="Helical" evidence="9">
    <location>
        <begin position="392"/>
        <end position="416"/>
    </location>
</feature>
<evidence type="ECO:0000256" key="5">
    <source>
        <dbReference type="ARBA" id="ARBA00022842"/>
    </source>
</evidence>
<dbReference type="AlphaFoldDB" id="A0A2H0RAL0"/>
<feature type="domain" description="CBS" evidence="10">
    <location>
        <begin position="172"/>
        <end position="230"/>
    </location>
</feature>
<feature type="transmembrane region" description="Helical" evidence="9">
    <location>
        <begin position="357"/>
        <end position="380"/>
    </location>
</feature>
<keyword evidence="7 9" id="KW-0472">Membrane</keyword>
<dbReference type="InterPro" id="IPR038076">
    <property type="entry name" value="MgtE_N_sf"/>
</dbReference>
<keyword evidence="5" id="KW-0460">Magnesium</keyword>
<dbReference type="SUPFAM" id="SSF161093">
    <property type="entry name" value="MgtE membrane domain-like"/>
    <property type="match status" value="1"/>
</dbReference>
<evidence type="ECO:0000256" key="8">
    <source>
        <dbReference type="PROSITE-ProRule" id="PRU00703"/>
    </source>
</evidence>
<dbReference type="Gene3D" id="3.10.580.10">
    <property type="entry name" value="CBS-domain"/>
    <property type="match status" value="1"/>
</dbReference>
<evidence type="ECO:0000256" key="3">
    <source>
        <dbReference type="ARBA" id="ARBA00022448"/>
    </source>
</evidence>
<feature type="transmembrane region" description="Helical" evidence="9">
    <location>
        <begin position="256"/>
        <end position="274"/>
    </location>
</feature>
<dbReference type="Gene3D" id="1.25.60.10">
    <property type="entry name" value="MgtE N-terminal domain-like"/>
    <property type="match status" value="1"/>
</dbReference>
<evidence type="ECO:0000256" key="1">
    <source>
        <dbReference type="ARBA" id="ARBA00004141"/>
    </source>
</evidence>
<keyword evidence="8" id="KW-0129">CBS domain</keyword>
<dbReference type="InterPro" id="IPR000644">
    <property type="entry name" value="CBS_dom"/>
</dbReference>
<dbReference type="InterPro" id="IPR006667">
    <property type="entry name" value="SLC41_membr_dom"/>
</dbReference>
<dbReference type="Pfam" id="PF00571">
    <property type="entry name" value="CBS"/>
    <property type="match status" value="1"/>
</dbReference>
<dbReference type="GO" id="GO:0016020">
    <property type="term" value="C:membrane"/>
    <property type="evidence" value="ECO:0007669"/>
    <property type="project" value="UniProtKB-SubCell"/>
</dbReference>
<dbReference type="GO" id="GO:0008324">
    <property type="term" value="F:monoatomic cation transmembrane transporter activity"/>
    <property type="evidence" value="ECO:0007669"/>
    <property type="project" value="InterPro"/>
</dbReference>
<organism evidence="11 12">
    <name type="scientific">candidate division WWE3 bacterium CG10_big_fil_rev_8_21_14_0_10_32_10</name>
    <dbReference type="NCBI Taxonomy" id="1975090"/>
    <lineage>
        <taxon>Bacteria</taxon>
        <taxon>Katanobacteria</taxon>
    </lineage>
</organism>
<keyword evidence="6 9" id="KW-1133">Transmembrane helix</keyword>
<proteinExistence type="inferred from homology"/>
<dbReference type="EMBL" id="PCXU01000020">
    <property type="protein sequence ID" value="PIR43517.1"/>
    <property type="molecule type" value="Genomic_DNA"/>
</dbReference>
<evidence type="ECO:0000256" key="6">
    <source>
        <dbReference type="ARBA" id="ARBA00022989"/>
    </source>
</evidence>
<dbReference type="PROSITE" id="PS51371">
    <property type="entry name" value="CBS"/>
    <property type="match status" value="1"/>
</dbReference>
<dbReference type="PANTHER" id="PTHR41394:SF5">
    <property type="entry name" value="SLC41A_MGTE INTEGRAL MEMBRANE DOMAIN-CONTAINING PROTEIN"/>
    <property type="match status" value="1"/>
</dbReference>
<dbReference type="Pfam" id="PF01769">
    <property type="entry name" value="MgtE"/>
    <property type="match status" value="1"/>
</dbReference>